<dbReference type="PANTHER" id="PTHR11439">
    <property type="entry name" value="GAG-POL-RELATED RETROTRANSPOSON"/>
    <property type="match status" value="1"/>
</dbReference>
<dbReference type="SUPFAM" id="SSF56672">
    <property type="entry name" value="DNA/RNA polymerases"/>
    <property type="match status" value="1"/>
</dbReference>
<dbReference type="OrthoDB" id="3344688at2759"/>
<dbReference type="Proteomes" id="UP000308199">
    <property type="component" value="Unassembled WGS sequence"/>
</dbReference>
<feature type="domain" description="Reverse transcriptase Ty1/copia-type" evidence="1">
    <location>
        <begin position="1"/>
        <end position="125"/>
    </location>
</feature>
<sequence length="311" mass="35294">MRPPQHYELDGIQPGQVLRLRKALYGLKQAGRRWYQVLVNTLTNAGMTRSDYDNAVFYQHHPNGNISILFSHVDDLMLISNETSRIRMLKDKIGAQVEYTDGGEINWLLGVEIKQDHAKHTIMMYARPTNTPMDPHLQLSIEQCPTTNDKIAEMSKRPYAAAVGALCYAADVTRPDIAYAVGQLARYLRNPGFMHWTAFLSTTKAEYVALTHAAREAIWLHALLSLVFKLKSLPVEIHCDNQSAIALSAENCFHARTKHINIQYHFIHQCVADGKILVPYMPTDDQEADIFTKALPPIKVKRFTDRLGLRV</sequence>
<evidence type="ECO:0000313" key="2">
    <source>
        <dbReference type="EMBL" id="THH01356.1"/>
    </source>
</evidence>
<proteinExistence type="predicted"/>
<dbReference type="PANTHER" id="PTHR11439:SF463">
    <property type="entry name" value="REVERSE TRANSCRIPTASE TY1_COPIA-TYPE DOMAIN-CONTAINING PROTEIN"/>
    <property type="match status" value="1"/>
</dbReference>
<accession>A0A4S4KRY0</accession>
<reference evidence="2 3" key="1">
    <citation type="submission" date="2019-02" db="EMBL/GenBank/DDBJ databases">
        <title>Genome sequencing of the rare red list fungi Phellinidium pouzarii.</title>
        <authorList>
            <person name="Buettner E."/>
            <person name="Kellner H."/>
        </authorList>
    </citation>
    <scope>NUCLEOTIDE SEQUENCE [LARGE SCALE GENOMIC DNA]</scope>
    <source>
        <strain evidence="2 3">DSM 108285</strain>
    </source>
</reference>
<keyword evidence="3" id="KW-1185">Reference proteome</keyword>
<evidence type="ECO:0000259" key="1">
    <source>
        <dbReference type="Pfam" id="PF07727"/>
    </source>
</evidence>
<organism evidence="2 3">
    <name type="scientific">Phellinidium pouzarii</name>
    <dbReference type="NCBI Taxonomy" id="167371"/>
    <lineage>
        <taxon>Eukaryota</taxon>
        <taxon>Fungi</taxon>
        <taxon>Dikarya</taxon>
        <taxon>Basidiomycota</taxon>
        <taxon>Agaricomycotina</taxon>
        <taxon>Agaricomycetes</taxon>
        <taxon>Hymenochaetales</taxon>
        <taxon>Hymenochaetaceae</taxon>
        <taxon>Phellinidium</taxon>
    </lineage>
</organism>
<dbReference type="InterPro" id="IPR043502">
    <property type="entry name" value="DNA/RNA_pol_sf"/>
</dbReference>
<dbReference type="Pfam" id="PF07727">
    <property type="entry name" value="RVT_2"/>
    <property type="match status" value="1"/>
</dbReference>
<name>A0A4S4KRY0_9AGAM</name>
<dbReference type="InterPro" id="IPR013103">
    <property type="entry name" value="RVT_2"/>
</dbReference>
<comment type="caution">
    <text evidence="2">The sequence shown here is derived from an EMBL/GenBank/DDBJ whole genome shotgun (WGS) entry which is preliminary data.</text>
</comment>
<evidence type="ECO:0000313" key="3">
    <source>
        <dbReference type="Proteomes" id="UP000308199"/>
    </source>
</evidence>
<gene>
    <name evidence="2" type="ORF">EW145_g6931</name>
</gene>
<dbReference type="CDD" id="cd09272">
    <property type="entry name" value="RNase_HI_RT_Ty1"/>
    <property type="match status" value="1"/>
</dbReference>
<dbReference type="AlphaFoldDB" id="A0A4S4KRY0"/>
<dbReference type="EMBL" id="SGPK01000592">
    <property type="protein sequence ID" value="THH01356.1"/>
    <property type="molecule type" value="Genomic_DNA"/>
</dbReference>
<protein>
    <recommendedName>
        <fullName evidence="1">Reverse transcriptase Ty1/copia-type domain-containing protein</fullName>
    </recommendedName>
</protein>